<dbReference type="Pfam" id="PF13877">
    <property type="entry name" value="RPAP3_C"/>
    <property type="match status" value="1"/>
</dbReference>
<organism evidence="9">
    <name type="scientific">Darwinula stevensoni</name>
    <dbReference type="NCBI Taxonomy" id="69355"/>
    <lineage>
        <taxon>Eukaryota</taxon>
        <taxon>Metazoa</taxon>
        <taxon>Ecdysozoa</taxon>
        <taxon>Arthropoda</taxon>
        <taxon>Crustacea</taxon>
        <taxon>Oligostraca</taxon>
        <taxon>Ostracoda</taxon>
        <taxon>Podocopa</taxon>
        <taxon>Podocopida</taxon>
        <taxon>Darwinulocopina</taxon>
        <taxon>Darwinuloidea</taxon>
        <taxon>Darwinulidae</taxon>
        <taxon>Darwinula</taxon>
    </lineage>
</organism>
<dbReference type="PANTHER" id="PTHR47219:SF13">
    <property type="entry name" value="RUN AND TBC1 DOMAIN-CONTAINING PROTEIN 3"/>
    <property type="match status" value="1"/>
</dbReference>
<evidence type="ECO:0000259" key="7">
    <source>
        <dbReference type="PROSITE" id="PS50086"/>
    </source>
</evidence>
<keyword evidence="1 3" id="KW-0479">Metal-binding</keyword>
<dbReference type="SUPFAM" id="SSF57850">
    <property type="entry name" value="RING/U-box"/>
    <property type="match status" value="1"/>
</dbReference>
<dbReference type="EMBL" id="LR899609">
    <property type="protein sequence ID" value="CAD7241074.1"/>
    <property type="molecule type" value="Genomic_DNA"/>
</dbReference>
<feature type="compositionally biased region" description="Basic and acidic residues" evidence="6">
    <location>
        <begin position="583"/>
        <end position="594"/>
    </location>
</feature>
<dbReference type="Pfam" id="PF13414">
    <property type="entry name" value="TPR_11"/>
    <property type="match status" value="1"/>
</dbReference>
<dbReference type="Pfam" id="PF13639">
    <property type="entry name" value="zf-RING_2"/>
    <property type="match status" value="1"/>
</dbReference>
<feature type="repeat" description="TPR" evidence="4">
    <location>
        <begin position="426"/>
        <end position="459"/>
    </location>
</feature>
<dbReference type="Gene3D" id="1.10.8.270">
    <property type="entry name" value="putative rabgap domain of human tbc1 domain family member 14 like domains"/>
    <property type="match status" value="1"/>
</dbReference>
<evidence type="ECO:0000256" key="6">
    <source>
        <dbReference type="SAM" id="MobiDB-lite"/>
    </source>
</evidence>
<gene>
    <name evidence="9" type="ORF">DSTB1V02_LOCUS1076</name>
</gene>
<dbReference type="InterPro" id="IPR011990">
    <property type="entry name" value="TPR-like_helical_dom_sf"/>
</dbReference>
<accession>A0A7R9A324</accession>
<sequence length="1164" mass="131690">MPLRLSCSICSEEVFHSESVAALPCGHVFHYPCLVEWLERAQTCPLCRKKGRLGSAIQLFFDTDETVVGDADTVNPVQVESLKFQLKLTIQEKEVLQKENSSLVSQLSGILESNGKLEEESKSLKKKNASLKSKLNELQRVELAFRSQARELANAKKELEECQKLKNLMGAGTVEFEEAMSSYNNPPPAIRDLILLNIYYRNMINDMTVKMNGMKARLSRGKAQRPSSCNEALLLKVKGLEKAKEELERKLWKMKKTEVECSNEREESESEFQFPSKIGMFSKALPSTSDNPPNRKRKIRDISNGTVTHGSISISPIFKRIFSNAVAFTCENSCSSLIIVRSLFLFASLSLGPIPIQMALEAQKQVKEHAQELQNFLLDLNAWEEEMKEKEAKLRQKSQKTQPSTPQVSKVHDISPPQNEKSEEVIEQMKAQGNNFFKEGKYKEAVDSYSKALQVDPDNTILLINRSMALIKLNRLEESECDCKRALNLDKNLVKAWFRKGISCVLQGRIDEALQDLKRALELDVSGREDLRKAFQRITHGRLSPKVGEEVDAIFSLSTPIYESPPEKTSAPVQEDSDPSTILERKKSSMRGRELPIPPLSTLPSPPKSALQFQEDIRRLSASNGSLRLPYLQAIKPSSYVDVFKEFLEPDHLWWIFETLDLEFISQNLPVFPHLEGLSRVKRLSTIILFLSSSQTMGDGGSVKELWQGDVDEKGSSMDQGPFSAILSSIRPPNLLPYLHSDENEEQPEYRYDEFGFRVEEEDGPEQSSNLLLSTPFTEDPQHRLQWLAYLEFAHGKACEGSVVGELSWDGLDSRLTQTEKLRTMVHKGIPHSVRPQVWPRLSGALVKKQNSDTSYEDLVKASSNDHVLSAKHIEKDLLRTLPANACFSRLDSPGIPPLRRVLRALAWLYPHIGYCQGTGVIVASLLLFLEEADAFWMMCSIIEDLLPASYYSSTLAGIQADQEVLRELVGSYLPVTDAVLNEHDIELSLITLNWFLTLFSSTVHIRVLLRLWDIFFCDGSLFLFQATLAMLKLHEEQLKGLENSAQIFNLLSDMPGNVQDVDELIQADVLFIVEPYWIFWGEWPGISPDLNVAENIGVIPKDQVEAPIHMEGKQHEFSQEALQSIITRVLEMEDDTELFQCLFSSYPACLKAVRDITRVHTNY</sequence>
<dbReference type="Gene3D" id="1.10.472.80">
    <property type="entry name" value="Ypt/Rab-GAP domain of gyp1p, domain 3"/>
    <property type="match status" value="1"/>
</dbReference>
<dbReference type="CDD" id="cd16454">
    <property type="entry name" value="RING-H2_PA-TM-RING"/>
    <property type="match status" value="1"/>
</dbReference>
<dbReference type="GO" id="GO:0008270">
    <property type="term" value="F:zinc ion binding"/>
    <property type="evidence" value="ECO:0007669"/>
    <property type="project" value="UniProtKB-KW"/>
</dbReference>
<dbReference type="Gene3D" id="3.30.40.10">
    <property type="entry name" value="Zinc/RING finger domain, C3HC4 (zinc finger)"/>
    <property type="match status" value="1"/>
</dbReference>
<dbReference type="PROSITE" id="PS50005">
    <property type="entry name" value="TPR"/>
    <property type="match status" value="2"/>
</dbReference>
<dbReference type="SUPFAM" id="SSF47923">
    <property type="entry name" value="Ypt/Rab-GAP domain of gyp1p"/>
    <property type="match status" value="2"/>
</dbReference>
<dbReference type="FunFam" id="1.10.8.270:FF:000013">
    <property type="entry name" value="Small G protein signaling modulator 3"/>
    <property type="match status" value="1"/>
</dbReference>
<proteinExistence type="predicted"/>
<dbReference type="InterPro" id="IPR000195">
    <property type="entry name" value="Rab-GAP-TBC_dom"/>
</dbReference>
<feature type="compositionally biased region" description="Pro residues" evidence="6">
    <location>
        <begin position="596"/>
        <end position="607"/>
    </location>
</feature>
<dbReference type="PROSITE" id="PS50293">
    <property type="entry name" value="TPR_REGION"/>
    <property type="match status" value="1"/>
</dbReference>
<reference evidence="9" key="1">
    <citation type="submission" date="2020-11" db="EMBL/GenBank/DDBJ databases">
        <authorList>
            <person name="Tran Van P."/>
        </authorList>
    </citation>
    <scope>NUCLEOTIDE SEQUENCE</scope>
</reference>
<feature type="region of interest" description="Disordered" evidence="6">
    <location>
        <begin position="562"/>
        <end position="608"/>
    </location>
</feature>
<dbReference type="SMART" id="SM00028">
    <property type="entry name" value="TPR"/>
    <property type="match status" value="3"/>
</dbReference>
<evidence type="ECO:0000259" key="8">
    <source>
        <dbReference type="PROSITE" id="PS50089"/>
    </source>
</evidence>
<name>A0A7R9A324_9CRUS</name>
<dbReference type="PROSITE" id="PS50089">
    <property type="entry name" value="ZF_RING_2"/>
    <property type="match status" value="1"/>
</dbReference>
<evidence type="ECO:0000256" key="5">
    <source>
        <dbReference type="SAM" id="Coils"/>
    </source>
</evidence>
<dbReference type="InterPro" id="IPR035969">
    <property type="entry name" value="Rab-GAP_TBC_sf"/>
</dbReference>
<feature type="region of interest" description="Disordered" evidence="6">
    <location>
        <begin position="389"/>
        <end position="422"/>
    </location>
</feature>
<feature type="repeat" description="TPR" evidence="4">
    <location>
        <begin position="494"/>
        <end position="527"/>
    </location>
</feature>
<keyword evidence="1 3" id="KW-0863">Zinc-finger</keyword>
<dbReference type="InterPro" id="IPR050302">
    <property type="entry name" value="Rab_GAP_TBC_domain"/>
</dbReference>
<keyword evidence="5" id="KW-0175">Coiled coil</keyword>
<evidence type="ECO:0000256" key="2">
    <source>
        <dbReference type="ARBA" id="ARBA00022833"/>
    </source>
</evidence>
<evidence type="ECO:0000256" key="3">
    <source>
        <dbReference type="PROSITE-ProRule" id="PRU00175"/>
    </source>
</evidence>
<dbReference type="Gene3D" id="1.10.10.750">
    <property type="entry name" value="Ypt/Rab-GAP domain of gyp1p, domain 1"/>
    <property type="match status" value="1"/>
</dbReference>
<dbReference type="Pfam" id="PF00515">
    <property type="entry name" value="TPR_1"/>
    <property type="match status" value="1"/>
</dbReference>
<evidence type="ECO:0000313" key="10">
    <source>
        <dbReference type="Proteomes" id="UP000677054"/>
    </source>
</evidence>
<dbReference type="Pfam" id="PF00566">
    <property type="entry name" value="RabGAP-TBC"/>
    <property type="match status" value="1"/>
</dbReference>
<dbReference type="Proteomes" id="UP000677054">
    <property type="component" value="Unassembled WGS sequence"/>
</dbReference>
<feature type="coiled-coil region" evidence="5">
    <location>
        <begin position="230"/>
        <end position="260"/>
    </location>
</feature>
<feature type="domain" description="RING-type" evidence="8">
    <location>
        <begin position="7"/>
        <end position="48"/>
    </location>
</feature>
<feature type="compositionally biased region" description="Polar residues" evidence="6">
    <location>
        <begin position="399"/>
        <end position="408"/>
    </location>
</feature>
<evidence type="ECO:0000256" key="4">
    <source>
        <dbReference type="PROSITE-ProRule" id="PRU00339"/>
    </source>
</evidence>
<evidence type="ECO:0000256" key="1">
    <source>
        <dbReference type="ARBA" id="ARBA00022771"/>
    </source>
</evidence>
<keyword evidence="2" id="KW-0862">Zinc</keyword>
<feature type="coiled-coil region" evidence="5">
    <location>
        <begin position="79"/>
        <end position="165"/>
    </location>
</feature>
<dbReference type="EMBL" id="CAJPEV010000092">
    <property type="protein sequence ID" value="CAG0880437.1"/>
    <property type="molecule type" value="Genomic_DNA"/>
</dbReference>
<dbReference type="FunFam" id="1.10.472.80:FF:000012">
    <property type="entry name" value="Small G protein signaling modulator 3"/>
    <property type="match status" value="1"/>
</dbReference>
<dbReference type="GO" id="GO:0005737">
    <property type="term" value="C:cytoplasm"/>
    <property type="evidence" value="ECO:0007669"/>
    <property type="project" value="UniProtKB-ARBA"/>
</dbReference>
<dbReference type="GO" id="GO:0031267">
    <property type="term" value="F:small GTPase binding"/>
    <property type="evidence" value="ECO:0007669"/>
    <property type="project" value="TreeGrafter"/>
</dbReference>
<keyword evidence="10" id="KW-1185">Reference proteome</keyword>
<dbReference type="InterPro" id="IPR013083">
    <property type="entry name" value="Znf_RING/FYVE/PHD"/>
</dbReference>
<dbReference type="PANTHER" id="PTHR47219">
    <property type="entry name" value="RAB GTPASE-ACTIVATING PROTEIN 1-LIKE"/>
    <property type="match status" value="1"/>
</dbReference>
<dbReference type="SMART" id="SM00184">
    <property type="entry name" value="RING"/>
    <property type="match status" value="1"/>
</dbReference>
<keyword evidence="4" id="KW-0802">TPR repeat</keyword>
<evidence type="ECO:0000313" key="9">
    <source>
        <dbReference type="EMBL" id="CAD7241074.1"/>
    </source>
</evidence>
<dbReference type="PROSITE" id="PS50086">
    <property type="entry name" value="TBC_RABGAP"/>
    <property type="match status" value="1"/>
</dbReference>
<dbReference type="SUPFAM" id="SSF48452">
    <property type="entry name" value="TPR-like"/>
    <property type="match status" value="1"/>
</dbReference>
<feature type="domain" description="Rab-GAP TBC" evidence="7">
    <location>
        <begin position="829"/>
        <end position="1020"/>
    </location>
</feature>
<dbReference type="Gene3D" id="1.25.40.10">
    <property type="entry name" value="Tetratricopeptide repeat domain"/>
    <property type="match status" value="1"/>
</dbReference>
<protein>
    <submittedName>
        <fullName evidence="9">Uncharacterized protein</fullName>
    </submittedName>
</protein>
<dbReference type="AlphaFoldDB" id="A0A7R9A324"/>
<dbReference type="SMART" id="SM00164">
    <property type="entry name" value="TBC"/>
    <property type="match status" value="1"/>
</dbReference>
<dbReference type="InterPro" id="IPR019734">
    <property type="entry name" value="TPR_rpt"/>
</dbReference>
<dbReference type="OrthoDB" id="44736at2759"/>
<dbReference type="InterPro" id="IPR025986">
    <property type="entry name" value="RPAP3-like_C"/>
</dbReference>
<dbReference type="GO" id="GO:0005096">
    <property type="term" value="F:GTPase activator activity"/>
    <property type="evidence" value="ECO:0007669"/>
    <property type="project" value="TreeGrafter"/>
</dbReference>
<dbReference type="InterPro" id="IPR001841">
    <property type="entry name" value="Znf_RING"/>
</dbReference>